<feature type="region of interest" description="Disordered" evidence="2">
    <location>
        <begin position="271"/>
        <end position="293"/>
    </location>
</feature>
<evidence type="ECO:0000313" key="4">
    <source>
        <dbReference type="EMBL" id="CAH0383106.1"/>
    </source>
</evidence>
<evidence type="ECO:0000256" key="2">
    <source>
        <dbReference type="SAM" id="MobiDB-lite"/>
    </source>
</evidence>
<reference evidence="4" key="1">
    <citation type="submission" date="2021-12" db="EMBL/GenBank/DDBJ databases">
        <authorList>
            <person name="King R."/>
        </authorList>
    </citation>
    <scope>NUCLEOTIDE SEQUENCE</scope>
</reference>
<evidence type="ECO:0000313" key="5">
    <source>
        <dbReference type="Proteomes" id="UP001152759"/>
    </source>
</evidence>
<feature type="region of interest" description="Disordered" evidence="2">
    <location>
        <begin position="23"/>
        <end position="45"/>
    </location>
</feature>
<feature type="coiled-coil region" evidence="1">
    <location>
        <begin position="47"/>
        <end position="112"/>
    </location>
</feature>
<feature type="compositionally biased region" description="Low complexity" evidence="2">
    <location>
        <begin position="23"/>
        <end position="37"/>
    </location>
</feature>
<keyword evidence="3" id="KW-0732">Signal</keyword>
<evidence type="ECO:0000256" key="3">
    <source>
        <dbReference type="SAM" id="SignalP"/>
    </source>
</evidence>
<feature type="compositionally biased region" description="Basic and acidic residues" evidence="2">
    <location>
        <begin position="284"/>
        <end position="293"/>
    </location>
</feature>
<protein>
    <submittedName>
        <fullName evidence="4">Uncharacterized protein</fullName>
    </submittedName>
</protein>
<evidence type="ECO:0000256" key="1">
    <source>
        <dbReference type="SAM" id="Coils"/>
    </source>
</evidence>
<dbReference type="EMBL" id="OU963871">
    <property type="protein sequence ID" value="CAH0383106.1"/>
    <property type="molecule type" value="Genomic_DNA"/>
</dbReference>
<gene>
    <name evidence="4" type="ORF">BEMITA_LOCUS2582</name>
</gene>
<keyword evidence="1" id="KW-0175">Coiled coil</keyword>
<dbReference type="Proteomes" id="UP001152759">
    <property type="component" value="Chromosome 10"/>
</dbReference>
<dbReference type="KEGG" id="btab:109037712"/>
<keyword evidence="5" id="KW-1185">Reference proteome</keyword>
<dbReference type="AlphaFoldDB" id="A0A9P0A4M7"/>
<proteinExistence type="predicted"/>
<name>A0A9P0A4M7_BEMTA</name>
<feature type="chain" id="PRO_5040480051" evidence="3">
    <location>
        <begin position="19"/>
        <end position="293"/>
    </location>
</feature>
<organism evidence="4 5">
    <name type="scientific">Bemisia tabaci</name>
    <name type="common">Sweetpotato whitefly</name>
    <name type="synonym">Aleurodes tabaci</name>
    <dbReference type="NCBI Taxonomy" id="7038"/>
    <lineage>
        <taxon>Eukaryota</taxon>
        <taxon>Metazoa</taxon>
        <taxon>Ecdysozoa</taxon>
        <taxon>Arthropoda</taxon>
        <taxon>Hexapoda</taxon>
        <taxon>Insecta</taxon>
        <taxon>Pterygota</taxon>
        <taxon>Neoptera</taxon>
        <taxon>Paraneoptera</taxon>
        <taxon>Hemiptera</taxon>
        <taxon>Sternorrhyncha</taxon>
        <taxon>Aleyrodoidea</taxon>
        <taxon>Aleyrodidae</taxon>
        <taxon>Aleyrodinae</taxon>
        <taxon>Bemisia</taxon>
    </lineage>
</organism>
<feature type="signal peptide" evidence="3">
    <location>
        <begin position="1"/>
        <end position="18"/>
    </location>
</feature>
<accession>A0A9P0A4M7</accession>
<sequence>MFIQRTSCLVILCSLVVAVCSTGSSTPRSGSGAASPARIRDTEGTSHAEIAKALAAAQERIKELESKQQYIQQQQEEIHQQQKRLAEQEEELKRKAAELEAARQAALEAERAAARQVGYETERASGLPRSGTFGWRGGFVDFSSPKVFEQVCDYKKVQAGDEDRHVKCREQCVLLSLRVQQIQKEYPQMMGLKNLAKDCSDFIGGVCDKSYTLPGKRHTSLCTCYTAQKPGEEIPRTHLASYCRAHMTGSKIVHNVGVATKPIRNQVSKWHKSWQERRRAKKAAKAEKAAGSN</sequence>